<dbReference type="EMBL" id="HACG01050497">
    <property type="protein sequence ID" value="CEK97362.1"/>
    <property type="molecule type" value="Transcribed_RNA"/>
</dbReference>
<gene>
    <name evidence="1" type="primary">ORF215554</name>
</gene>
<protein>
    <submittedName>
        <fullName evidence="1">Uncharacterized protein</fullName>
    </submittedName>
</protein>
<evidence type="ECO:0000313" key="1">
    <source>
        <dbReference type="EMBL" id="CEK97362.1"/>
    </source>
</evidence>
<reference evidence="1" key="1">
    <citation type="submission" date="2014-12" db="EMBL/GenBank/DDBJ databases">
        <title>Insight into the proteome of Arion vulgaris.</title>
        <authorList>
            <person name="Aradska J."/>
            <person name="Bulat T."/>
            <person name="Smidak R."/>
            <person name="Sarate P."/>
            <person name="Gangsoo J."/>
            <person name="Sialana F."/>
            <person name="Bilban M."/>
            <person name="Lubec G."/>
        </authorList>
    </citation>
    <scope>NUCLEOTIDE SEQUENCE</scope>
    <source>
        <tissue evidence="1">Skin</tissue>
    </source>
</reference>
<name>A0A0B7BWR3_9EUPU</name>
<proteinExistence type="predicted"/>
<accession>A0A0B7BWR3</accession>
<dbReference type="AlphaFoldDB" id="A0A0B7BWR3"/>
<sequence>MNQNWGTRRKSYALGQSPGQSLYAIPDNDEVVDFNQEQLLIRNNYTRRSSVPAKPGDLSAFAM</sequence>
<organism evidence="1">
    <name type="scientific">Arion vulgaris</name>
    <dbReference type="NCBI Taxonomy" id="1028688"/>
    <lineage>
        <taxon>Eukaryota</taxon>
        <taxon>Metazoa</taxon>
        <taxon>Spiralia</taxon>
        <taxon>Lophotrochozoa</taxon>
        <taxon>Mollusca</taxon>
        <taxon>Gastropoda</taxon>
        <taxon>Heterobranchia</taxon>
        <taxon>Euthyneura</taxon>
        <taxon>Panpulmonata</taxon>
        <taxon>Eupulmonata</taxon>
        <taxon>Stylommatophora</taxon>
        <taxon>Helicina</taxon>
        <taxon>Arionoidea</taxon>
        <taxon>Arionidae</taxon>
        <taxon>Arion</taxon>
    </lineage>
</organism>
<feature type="non-terminal residue" evidence="1">
    <location>
        <position position="63"/>
    </location>
</feature>